<feature type="non-terminal residue" evidence="2">
    <location>
        <position position="1"/>
    </location>
</feature>
<accession>A0A146JYB3</accession>
<feature type="compositionally biased region" description="Polar residues" evidence="1">
    <location>
        <begin position="188"/>
        <end position="205"/>
    </location>
</feature>
<evidence type="ECO:0000313" key="2">
    <source>
        <dbReference type="EMBL" id="JAP89730.1"/>
    </source>
</evidence>
<proteinExistence type="predicted"/>
<evidence type="ECO:0000256" key="1">
    <source>
        <dbReference type="SAM" id="MobiDB-lite"/>
    </source>
</evidence>
<dbReference type="CDD" id="cd16449">
    <property type="entry name" value="RING-HC"/>
    <property type="match status" value="1"/>
</dbReference>
<gene>
    <name evidence="2" type="ORF">TPC1_30775</name>
</gene>
<feature type="region of interest" description="Disordered" evidence="1">
    <location>
        <begin position="188"/>
        <end position="225"/>
    </location>
</feature>
<dbReference type="AlphaFoldDB" id="A0A146JYB3"/>
<name>A0A146JYB3_9EUKA</name>
<protein>
    <submittedName>
        <fullName evidence="2">Uncharacterized protein</fullName>
    </submittedName>
</protein>
<sequence length="483" mass="56170">FKLDYVAFAKQFYGDNDFDYLNQQHQKQQLKRPRNFKIFERKQSKLSKRASRLNKQIQKVLQPEEKQLPQLRGKVAPKSFKVNLEKNQFIPRPEEKVEVEKPIRPLVPNCMKKFTFEPRPIEAQVVQQPKELTMRSTDIFRKQNVLLEKIKHNIQQKQAVDASFTESQTKADQLDLSVENTLNTKKVEATQTQLKSRQQKSQNNIKRMVPSPARPQQQPDSIDDQQRFQLQHSSNSKLNNVINILVNQLKYFAEKHDDSNQEVKRQLVVQKSILQKQIQTLFQQAEKLLTLRRTFKSKFGARFAVVLLDLSLIKQISHQITEMSSIYSFHVEKATQKCQSCMGYCGLSKQQILKQMNRFDLLKDETFLQMQQTVKSQVQTLRQQKRSNTVISESFISQLNPTLTTKTEVYNQTGKRIVLFPCGCSVCRDCLEDNCPTCGVRIEKMVEAGGHQTTLVKQLEGVLGQSMDIFTNLLELIYVQELE</sequence>
<organism evidence="2">
    <name type="scientific">Trepomonas sp. PC1</name>
    <dbReference type="NCBI Taxonomy" id="1076344"/>
    <lineage>
        <taxon>Eukaryota</taxon>
        <taxon>Metamonada</taxon>
        <taxon>Diplomonadida</taxon>
        <taxon>Hexamitidae</taxon>
        <taxon>Hexamitinae</taxon>
        <taxon>Trepomonas</taxon>
    </lineage>
</organism>
<reference evidence="2" key="1">
    <citation type="submission" date="2015-07" db="EMBL/GenBank/DDBJ databases">
        <title>Adaptation to a free-living lifestyle via gene acquisitions in the diplomonad Trepomonas sp. PC1.</title>
        <authorList>
            <person name="Xu F."/>
            <person name="Jerlstrom-Hultqvist J."/>
            <person name="Kolisko M."/>
            <person name="Simpson A.G.B."/>
            <person name="Roger A.J."/>
            <person name="Svard S.G."/>
            <person name="Andersson J.O."/>
        </authorList>
    </citation>
    <scope>NUCLEOTIDE SEQUENCE</scope>
    <source>
        <strain evidence="2">PC1</strain>
    </source>
</reference>
<dbReference type="EMBL" id="GDID01006876">
    <property type="protein sequence ID" value="JAP89730.1"/>
    <property type="molecule type" value="Transcribed_RNA"/>
</dbReference>